<evidence type="ECO:0000256" key="5">
    <source>
        <dbReference type="ARBA" id="ARBA00023242"/>
    </source>
</evidence>
<keyword evidence="3" id="KW-0238">DNA-binding</keyword>
<dbReference type="GO" id="GO:0005634">
    <property type="term" value="C:nucleus"/>
    <property type="evidence" value="ECO:0007669"/>
    <property type="project" value="UniProtKB-SubCell"/>
</dbReference>
<dbReference type="RefSeq" id="XP_028130852.1">
    <property type="nucleotide sequence ID" value="XM_028275051.1"/>
</dbReference>
<evidence type="ECO:0000313" key="9">
    <source>
        <dbReference type="RefSeq" id="XP_028130852.1"/>
    </source>
</evidence>
<dbReference type="PANTHER" id="PTHR21654:SF84">
    <property type="entry name" value="SI:DKEY-66I24.7"/>
    <property type="match status" value="1"/>
</dbReference>
<name>A0A6P7F7M3_DIAVI</name>
<feature type="domain" description="Myb-like" evidence="6">
    <location>
        <begin position="54"/>
        <end position="118"/>
    </location>
</feature>
<dbReference type="Gene3D" id="1.10.10.60">
    <property type="entry name" value="Homeodomain-like"/>
    <property type="match status" value="1"/>
</dbReference>
<dbReference type="InterPro" id="IPR044822">
    <property type="entry name" value="Myb_DNA-bind_4"/>
</dbReference>
<evidence type="ECO:0000259" key="6">
    <source>
        <dbReference type="PROSITE" id="PS50090"/>
    </source>
</evidence>
<keyword evidence="5" id="KW-0539">Nucleus</keyword>
<evidence type="ECO:0000256" key="3">
    <source>
        <dbReference type="ARBA" id="ARBA00023125"/>
    </source>
</evidence>
<gene>
    <name evidence="9" type="primary">LOC114326625</name>
</gene>
<dbReference type="Proteomes" id="UP001652700">
    <property type="component" value="Unplaced"/>
</dbReference>
<keyword evidence="2" id="KW-0805">Transcription regulation</keyword>
<organism evidence="9">
    <name type="scientific">Diabrotica virgifera virgifera</name>
    <name type="common">western corn rootworm</name>
    <dbReference type="NCBI Taxonomy" id="50390"/>
    <lineage>
        <taxon>Eukaryota</taxon>
        <taxon>Metazoa</taxon>
        <taxon>Ecdysozoa</taxon>
        <taxon>Arthropoda</taxon>
        <taxon>Hexapoda</taxon>
        <taxon>Insecta</taxon>
        <taxon>Pterygota</taxon>
        <taxon>Neoptera</taxon>
        <taxon>Endopterygota</taxon>
        <taxon>Coleoptera</taxon>
        <taxon>Polyphaga</taxon>
        <taxon>Cucujiformia</taxon>
        <taxon>Chrysomeloidea</taxon>
        <taxon>Chrysomelidae</taxon>
        <taxon>Galerucinae</taxon>
        <taxon>Diabroticina</taxon>
        <taxon>Diabroticites</taxon>
        <taxon>Diabrotica</taxon>
    </lineage>
</organism>
<dbReference type="InterPro" id="IPR009057">
    <property type="entry name" value="Homeodomain-like_sf"/>
</dbReference>
<keyword evidence="8" id="KW-1185">Reference proteome</keyword>
<dbReference type="EnsemblMetazoa" id="XM_050652514.1">
    <property type="protein sequence ID" value="XP_050508471.1"/>
    <property type="gene ID" value="LOC126885738"/>
</dbReference>
<evidence type="ECO:0000313" key="8">
    <source>
        <dbReference type="Proteomes" id="UP001652700"/>
    </source>
</evidence>
<dbReference type="InParanoid" id="A0A6P7F7M3"/>
<evidence type="ECO:0000256" key="2">
    <source>
        <dbReference type="ARBA" id="ARBA00023015"/>
    </source>
</evidence>
<reference evidence="7" key="2">
    <citation type="submission" date="2025-05" db="UniProtKB">
        <authorList>
            <consortium name="EnsemblMetazoa"/>
        </authorList>
    </citation>
    <scope>IDENTIFICATION</scope>
</reference>
<keyword evidence="4" id="KW-0804">Transcription</keyword>
<dbReference type="GO" id="GO:0010468">
    <property type="term" value="P:regulation of gene expression"/>
    <property type="evidence" value="ECO:0007669"/>
    <property type="project" value="UniProtKB-ARBA"/>
</dbReference>
<protein>
    <submittedName>
        <fullName evidence="9">Uncharacterized protein LOC114326625 isoform X1</fullName>
    </submittedName>
</protein>
<dbReference type="InterPro" id="IPR001005">
    <property type="entry name" value="SANT/Myb"/>
</dbReference>
<accession>A0A6P7F7M3</accession>
<dbReference type="SUPFAM" id="SSF46689">
    <property type="entry name" value="Homeodomain-like"/>
    <property type="match status" value="1"/>
</dbReference>
<sequence length="242" mass="28424">MDLRSVEVFDNVQNRHFSVLLPADDLQVLKLQSDDPEEIEDDEAVPIQVDHPTDLGENQRTWSQNETLALINIFSLHKDKFKHFKMKKDRWKLISKELAKIGIDKLPIKCEIKWRNLLRSYRSYKATDRAQGKFEFYNEIDDIVSNDPQFRNMFDNFQTPEKGLSKQLESRHALQHDINASELSSKKRKCATCKSEKQKRHEDRMALLKKKLEIEERKVTAFEDYVRFLKSNGSNVVAISNV</sequence>
<dbReference type="PROSITE" id="PS50090">
    <property type="entry name" value="MYB_LIKE"/>
    <property type="match status" value="1"/>
</dbReference>
<reference evidence="9" key="1">
    <citation type="submission" date="2025-04" db="UniProtKB">
        <authorList>
            <consortium name="RefSeq"/>
        </authorList>
    </citation>
    <scope>IDENTIFICATION</scope>
    <source>
        <tissue evidence="9">Whole insect</tissue>
    </source>
</reference>
<evidence type="ECO:0000256" key="4">
    <source>
        <dbReference type="ARBA" id="ARBA00023163"/>
    </source>
</evidence>
<dbReference type="AlphaFoldDB" id="A0A6P7F7M3"/>
<dbReference type="PANTHER" id="PTHR21654">
    <property type="entry name" value="FI21293P1"/>
    <property type="match status" value="1"/>
</dbReference>
<comment type="subcellular location">
    <subcellularLocation>
        <location evidence="1">Nucleus</location>
    </subcellularLocation>
</comment>
<evidence type="ECO:0000313" key="7">
    <source>
        <dbReference type="EnsemblMetazoa" id="XP_050508471.1"/>
    </source>
</evidence>
<evidence type="ECO:0000256" key="1">
    <source>
        <dbReference type="ARBA" id="ARBA00004123"/>
    </source>
</evidence>
<dbReference type="Pfam" id="PF13837">
    <property type="entry name" value="Myb_DNA-bind_4"/>
    <property type="match status" value="1"/>
</dbReference>
<dbReference type="GO" id="GO:0003677">
    <property type="term" value="F:DNA binding"/>
    <property type="evidence" value="ECO:0007669"/>
    <property type="project" value="UniProtKB-KW"/>
</dbReference>
<proteinExistence type="predicted"/>
<dbReference type="OrthoDB" id="6723674at2759"/>